<evidence type="ECO:0000313" key="1">
    <source>
        <dbReference type="EMBL" id="KAG8197995.1"/>
    </source>
</evidence>
<protein>
    <submittedName>
        <fullName evidence="1">Uncharacterized protein</fullName>
    </submittedName>
</protein>
<organism evidence="1 2">
    <name type="scientific">Oedothorax gibbosus</name>
    <dbReference type="NCBI Taxonomy" id="931172"/>
    <lineage>
        <taxon>Eukaryota</taxon>
        <taxon>Metazoa</taxon>
        <taxon>Ecdysozoa</taxon>
        <taxon>Arthropoda</taxon>
        <taxon>Chelicerata</taxon>
        <taxon>Arachnida</taxon>
        <taxon>Araneae</taxon>
        <taxon>Araneomorphae</taxon>
        <taxon>Entelegynae</taxon>
        <taxon>Araneoidea</taxon>
        <taxon>Linyphiidae</taxon>
        <taxon>Erigoninae</taxon>
        <taxon>Oedothorax</taxon>
    </lineage>
</organism>
<comment type="caution">
    <text evidence="1">The sequence shown here is derived from an EMBL/GenBank/DDBJ whole genome shotgun (WGS) entry which is preliminary data.</text>
</comment>
<evidence type="ECO:0000313" key="2">
    <source>
        <dbReference type="Proteomes" id="UP000827092"/>
    </source>
</evidence>
<dbReference type="EMBL" id="JAFNEN010000046">
    <property type="protein sequence ID" value="KAG8197995.1"/>
    <property type="molecule type" value="Genomic_DNA"/>
</dbReference>
<name>A0AAV6VNE9_9ARAC</name>
<proteinExistence type="predicted"/>
<dbReference type="AlphaFoldDB" id="A0AAV6VNE9"/>
<sequence>MPGARAFSGPPTAPIYHRSACPSLHLQHTTWRQPLHLHHPISVWRRGTSCGVPHQEGYPRDAAVCWGLATYLFVVIIKQSTNPLEIRHIVTHIPCARPSPLKIRQGSLQAPASSPAVWVRGAAAGASCGVGVRALQG</sequence>
<keyword evidence="2" id="KW-1185">Reference proteome</keyword>
<accession>A0AAV6VNE9</accession>
<reference evidence="1 2" key="1">
    <citation type="journal article" date="2022" name="Nat. Ecol. Evol.">
        <title>A masculinizing supergene underlies an exaggerated male reproductive morph in a spider.</title>
        <authorList>
            <person name="Hendrickx F."/>
            <person name="De Corte Z."/>
            <person name="Sonet G."/>
            <person name="Van Belleghem S.M."/>
            <person name="Kostlbacher S."/>
            <person name="Vangestel C."/>
        </authorList>
    </citation>
    <scope>NUCLEOTIDE SEQUENCE [LARGE SCALE GENOMIC DNA]</scope>
    <source>
        <strain evidence="1">W744_W776</strain>
    </source>
</reference>
<gene>
    <name evidence="1" type="ORF">JTE90_029389</name>
</gene>
<dbReference type="Proteomes" id="UP000827092">
    <property type="component" value="Unassembled WGS sequence"/>
</dbReference>